<evidence type="ECO:0000256" key="7">
    <source>
        <dbReference type="ARBA" id="ARBA00023136"/>
    </source>
</evidence>
<dbReference type="SMART" id="SM00282">
    <property type="entry name" value="LamG"/>
    <property type="match status" value="1"/>
</dbReference>
<evidence type="ECO:0000256" key="12">
    <source>
        <dbReference type="SAM" id="Phobius"/>
    </source>
</evidence>
<dbReference type="Proteomes" id="UP000695000">
    <property type="component" value="Unplaced"/>
</dbReference>
<dbReference type="SUPFAM" id="SSF49313">
    <property type="entry name" value="Cadherin-like"/>
    <property type="match status" value="8"/>
</dbReference>
<feature type="domain" description="Cadherin" evidence="15">
    <location>
        <begin position="726"/>
        <end position="828"/>
    </location>
</feature>
<evidence type="ECO:0000256" key="8">
    <source>
        <dbReference type="PROSITE-ProRule" id="PRU00043"/>
    </source>
</evidence>
<dbReference type="PANTHER" id="PTHR24027">
    <property type="entry name" value="CADHERIN-23"/>
    <property type="match status" value="1"/>
</dbReference>
<evidence type="ECO:0000256" key="2">
    <source>
        <dbReference type="ARBA" id="ARBA00022692"/>
    </source>
</evidence>
<protein>
    <submittedName>
        <fullName evidence="17">DE-cadherin</fullName>
    </submittedName>
</protein>
<dbReference type="InterPro" id="IPR002126">
    <property type="entry name" value="Cadherin-like_dom"/>
</dbReference>
<feature type="domain" description="Cadherin" evidence="15">
    <location>
        <begin position="62"/>
        <end position="173"/>
    </location>
</feature>
<dbReference type="SMART" id="SM00112">
    <property type="entry name" value="CA"/>
    <property type="match status" value="7"/>
</dbReference>
<dbReference type="PANTHER" id="PTHR24027:SF422">
    <property type="entry name" value="CADHERIN DOMAIN-CONTAINING PROTEIN"/>
    <property type="match status" value="1"/>
</dbReference>
<name>A0ABM1M5Z4_NICVS</name>
<dbReference type="Pfam" id="PF24811">
    <property type="entry name" value="Ig_Shg"/>
    <property type="match status" value="1"/>
</dbReference>
<feature type="chain" id="PRO_5045389292" evidence="13">
    <location>
        <begin position="20"/>
        <end position="1456"/>
    </location>
</feature>
<dbReference type="SUPFAM" id="SSF49899">
    <property type="entry name" value="Concanavalin A-like lectins/glucanases"/>
    <property type="match status" value="1"/>
</dbReference>
<comment type="function">
    <text evidence="11">Cadherins are calcium-dependent cell adhesion proteins.</text>
</comment>
<keyword evidence="5 8" id="KW-0106">Calcium</keyword>
<feature type="domain" description="Laminin G" evidence="14">
    <location>
        <begin position="1082"/>
        <end position="1270"/>
    </location>
</feature>
<dbReference type="PROSITE" id="PS50025">
    <property type="entry name" value="LAM_G_DOMAIN"/>
    <property type="match status" value="1"/>
</dbReference>
<dbReference type="InterPro" id="IPR056370">
    <property type="entry name" value="Shg-like_Ig-like"/>
</dbReference>
<feature type="domain" description="Cadherin" evidence="15">
    <location>
        <begin position="321"/>
        <end position="396"/>
    </location>
</feature>
<dbReference type="PROSITE" id="PS50268">
    <property type="entry name" value="CADHERIN_2"/>
    <property type="match status" value="7"/>
</dbReference>
<proteinExistence type="predicted"/>
<dbReference type="Gene3D" id="2.60.120.200">
    <property type="match status" value="1"/>
</dbReference>
<reference evidence="17" key="1">
    <citation type="submission" date="2025-08" db="UniProtKB">
        <authorList>
            <consortium name="RefSeq"/>
        </authorList>
    </citation>
    <scope>IDENTIFICATION</scope>
    <source>
        <tissue evidence="17">Whole Larva</tissue>
    </source>
</reference>
<dbReference type="InterPro" id="IPR027397">
    <property type="entry name" value="Catenin-bd_sf"/>
</dbReference>
<dbReference type="CDD" id="cd11304">
    <property type="entry name" value="Cadherin_repeat"/>
    <property type="match status" value="6"/>
</dbReference>
<evidence type="ECO:0000313" key="16">
    <source>
        <dbReference type="Proteomes" id="UP000695000"/>
    </source>
</evidence>
<evidence type="ECO:0000313" key="17">
    <source>
        <dbReference type="RefSeq" id="XP_017769994.1"/>
    </source>
</evidence>
<keyword evidence="16" id="KW-1185">Reference proteome</keyword>
<evidence type="ECO:0000256" key="5">
    <source>
        <dbReference type="ARBA" id="ARBA00022837"/>
    </source>
</evidence>
<evidence type="ECO:0000256" key="3">
    <source>
        <dbReference type="ARBA" id="ARBA00022729"/>
    </source>
</evidence>
<dbReference type="RefSeq" id="XP_017769994.1">
    <property type="nucleotide sequence ID" value="XM_017914505.1"/>
</dbReference>
<dbReference type="InterPro" id="IPR015919">
    <property type="entry name" value="Cadherin-like_sf"/>
</dbReference>
<dbReference type="InterPro" id="IPR039808">
    <property type="entry name" value="Cadherin"/>
</dbReference>
<evidence type="ECO:0000259" key="14">
    <source>
        <dbReference type="PROSITE" id="PS50025"/>
    </source>
</evidence>
<evidence type="ECO:0000256" key="10">
    <source>
        <dbReference type="RuleBase" id="RU003318"/>
    </source>
</evidence>
<feature type="domain" description="Cadherin" evidence="15">
    <location>
        <begin position="515"/>
        <end position="606"/>
    </location>
</feature>
<dbReference type="InterPro" id="IPR020894">
    <property type="entry name" value="Cadherin_CS"/>
</dbReference>
<evidence type="ECO:0000256" key="9">
    <source>
        <dbReference type="PROSITE-ProRule" id="PRU00122"/>
    </source>
</evidence>
<dbReference type="InterPro" id="IPR013320">
    <property type="entry name" value="ConA-like_dom_sf"/>
</dbReference>
<accession>A0ABM1M5Z4</accession>
<dbReference type="GeneID" id="108557829"/>
<organism evidence="16 17">
    <name type="scientific">Nicrophorus vespilloides</name>
    <name type="common">Boreal carrion beetle</name>
    <dbReference type="NCBI Taxonomy" id="110193"/>
    <lineage>
        <taxon>Eukaryota</taxon>
        <taxon>Metazoa</taxon>
        <taxon>Ecdysozoa</taxon>
        <taxon>Arthropoda</taxon>
        <taxon>Hexapoda</taxon>
        <taxon>Insecta</taxon>
        <taxon>Pterygota</taxon>
        <taxon>Neoptera</taxon>
        <taxon>Endopterygota</taxon>
        <taxon>Coleoptera</taxon>
        <taxon>Polyphaga</taxon>
        <taxon>Staphyliniformia</taxon>
        <taxon>Silphidae</taxon>
        <taxon>Nicrophorinae</taxon>
        <taxon>Nicrophorus</taxon>
    </lineage>
</organism>
<keyword evidence="7 12" id="KW-0472">Membrane</keyword>
<evidence type="ECO:0000259" key="15">
    <source>
        <dbReference type="PROSITE" id="PS50268"/>
    </source>
</evidence>
<evidence type="ECO:0000256" key="6">
    <source>
        <dbReference type="ARBA" id="ARBA00022989"/>
    </source>
</evidence>
<comment type="caution">
    <text evidence="9">Lacks conserved residue(s) required for the propagation of feature annotation.</text>
</comment>
<dbReference type="InterPro" id="IPR000233">
    <property type="entry name" value="Cadherin_Y-type_LIR"/>
</dbReference>
<dbReference type="Pfam" id="PF01049">
    <property type="entry name" value="CADH_Y-type_LIR"/>
    <property type="match status" value="1"/>
</dbReference>
<feature type="domain" description="Cadherin" evidence="15">
    <location>
        <begin position="607"/>
        <end position="717"/>
    </location>
</feature>
<dbReference type="Gene3D" id="2.60.40.60">
    <property type="entry name" value="Cadherins"/>
    <property type="match status" value="7"/>
</dbReference>
<dbReference type="InterPro" id="IPR001791">
    <property type="entry name" value="Laminin_G"/>
</dbReference>
<dbReference type="Pfam" id="PF00028">
    <property type="entry name" value="Cadherin"/>
    <property type="match status" value="5"/>
</dbReference>
<sequence length="1456" mass="163670">MDLIRTFWILCSIFALAASVQDFEELPLNFPNVENDSSLTGKLKVARVSTDNTDNHKPIFTDCSTYNPSIKEEQERGLHVITVHANDSDPPENGGTITYAIVKRDGDRNYFTINNKTGEITTNLASEFDRDEPTRLKEIYITVQATDNGRPILADICTFKVVIEDINDNAPTFDQYDYNQKVAEDTPIDREVMRVIAYDIDDGVNAKITYSIKNDGTSAANEFDQYFIMANDTGVITLRKALSDKKTQFFSTVLAKDNPINPLDAKETTANVIINVVGADKKPPLFTKYPLTTTQLQENYHDYTNPIVTLSATSNIAKPDVIFDLDKGLTTQTNKDNTFIIEQNGTDAYIKLGRALDYETVTDYQLTIRCTNQDSWSVMRTIDIKILDVNDEIPAFIELVTGSVLENELPDAEVMQVRAIDKDGTSANNIVSYELVDHTELFKIDPNNGKVTTNTSFDREKQNVYNVNIKARDNSPSALTKKPYNSALQTFRITIEDRNDNKPTFTKDPYTAQRIPENTDIGKVVIEVKAVDVDTASLIKYEIIEGNINNAFNIESTTGRIMVFSELDFEKIENYNLTIRASDGVFNDTTHVHIEISNVNDELPVFEFYNKNISIAEESIPENCIITLKAYDPDIKDRNADQKIVYRVEEKMTRTLLVDKSGCVKLIKKLDRDKPFGFAAVQAYILAYDDNDSLTSKSQSAEIYIILEDINDNRPFLNITEVVWYENGLANQVITQLQADDYDGPDNGPPFKFNISPNVGELITSKFYIENDQLYAKDVFDREEKKFYDIPIEITDSGIPPLTGISILRVIIGDENDNEAKDGESSIFVYNYNWPDIEIGRVYVDDPDDWDLNDKVFTWDKQNENFMLNSDNGSIIMKSGTQDGEYRLKFIVTEEHLPLIPKHQVYATVTITVKSIPEVAVKKSGSVRLSGTSIEDFVGKSNNNLSKRDMLQNHLHKVLNTSSIDNVDVLTVLKSPSNVSLIDVRFSAHGSPYYSPEKLNSKISLHQEHLESTLKVKFDMISIDACMQEDVCTDSCTNELNIGDMPAVVMTNQTSFVGVNAIVTADCHCSLTQPEPCEGCEMLGIGFMGNGWATYHKFETCMYPDIRLEIAPQNENGLIFYAGPMVYNPFPYNRDFMSLELRDGYPVLLLDYGSGTTEVILRHKNLNDGASHIIKISLREKEILLSVDDCQQSSCQVLKEPIGPNNKLNVNGPLQIGGLIKNIDAMGKYLKWEYRPTNVGFTGCIRNLTFNNFVYNLSNPGDSWNANPNCNYGVARAVSFGIDSNFLLVILLCLGTIAVLFLAVVVHRRKQDHWGGKDIDDIRETIISYEDEGGGEGDTGFDLSVLRRVKDYQADYPITEKSQEALPDISGFLDHKKVNCDRDANSYPFDDVRYYAYEGDGNSTGSLSSLASCTDDGDLKFNYLSSFGPRFRKLADMYGEDPSDVDSQDGTEESWC</sequence>
<feature type="domain" description="Cadherin" evidence="15">
    <location>
        <begin position="396"/>
        <end position="505"/>
    </location>
</feature>
<keyword evidence="3 13" id="KW-0732">Signal</keyword>
<feature type="signal peptide" evidence="13">
    <location>
        <begin position="1"/>
        <end position="19"/>
    </location>
</feature>
<dbReference type="PRINTS" id="PR00205">
    <property type="entry name" value="CADHERIN"/>
</dbReference>
<dbReference type="PROSITE" id="PS00232">
    <property type="entry name" value="CADHERIN_1"/>
    <property type="match status" value="3"/>
</dbReference>
<dbReference type="Pfam" id="PF02210">
    <property type="entry name" value="Laminin_G_2"/>
    <property type="match status" value="1"/>
</dbReference>
<evidence type="ECO:0000256" key="1">
    <source>
        <dbReference type="ARBA" id="ARBA00004167"/>
    </source>
</evidence>
<evidence type="ECO:0000256" key="4">
    <source>
        <dbReference type="ARBA" id="ARBA00022737"/>
    </source>
</evidence>
<keyword evidence="10" id="KW-0130">Cell adhesion</keyword>
<dbReference type="CDD" id="cd00110">
    <property type="entry name" value="LamG"/>
    <property type="match status" value="1"/>
</dbReference>
<feature type="domain" description="Cadherin" evidence="15">
    <location>
        <begin position="174"/>
        <end position="286"/>
    </location>
</feature>
<comment type="subcellular location">
    <subcellularLocation>
        <location evidence="10">Cell membrane</location>
        <topology evidence="10">Single-pass type I membrane protein</topology>
    </subcellularLocation>
    <subcellularLocation>
        <location evidence="1">Membrane</location>
        <topology evidence="1">Single-pass membrane protein</topology>
    </subcellularLocation>
</comment>
<evidence type="ECO:0000256" key="11">
    <source>
        <dbReference type="RuleBase" id="RU004357"/>
    </source>
</evidence>
<gene>
    <name evidence="17" type="primary">LOC108557829</name>
</gene>
<keyword evidence="4" id="KW-0677">Repeat</keyword>
<keyword evidence="6 12" id="KW-1133">Transmembrane helix</keyword>
<keyword evidence="2 10" id="KW-0812">Transmembrane</keyword>
<dbReference type="Gene3D" id="4.10.900.10">
    <property type="entry name" value="TCF3-CBD (Catenin binding domain)"/>
    <property type="match status" value="1"/>
</dbReference>
<evidence type="ECO:0000256" key="13">
    <source>
        <dbReference type="SAM" id="SignalP"/>
    </source>
</evidence>
<feature type="transmembrane region" description="Helical" evidence="12">
    <location>
        <begin position="1286"/>
        <end position="1306"/>
    </location>
</feature>